<feature type="transmembrane region" description="Helical" evidence="10">
    <location>
        <begin position="283"/>
        <end position="304"/>
    </location>
</feature>
<dbReference type="Gene3D" id="1.20.1070.10">
    <property type="entry name" value="Rhodopsin 7-helix transmembrane proteins"/>
    <property type="match status" value="1"/>
</dbReference>
<feature type="region of interest" description="Disordered" evidence="9">
    <location>
        <begin position="1"/>
        <end position="79"/>
    </location>
</feature>
<dbReference type="Proteomes" id="UP000198341">
    <property type="component" value="Chromosome 6"/>
</dbReference>
<feature type="domain" description="Histidine kinase" evidence="11">
    <location>
        <begin position="428"/>
        <end position="669"/>
    </location>
</feature>
<keyword evidence="14" id="KW-1185">Reference proteome</keyword>
<dbReference type="SUPFAM" id="SSF47384">
    <property type="entry name" value="Homodimeric domain of signal transducing histidine kinase"/>
    <property type="match status" value="1"/>
</dbReference>
<dbReference type="InterPro" id="IPR004358">
    <property type="entry name" value="Sig_transdc_His_kin-like_C"/>
</dbReference>
<evidence type="ECO:0000256" key="1">
    <source>
        <dbReference type="ARBA" id="ARBA00004141"/>
    </source>
</evidence>
<evidence type="ECO:0000259" key="11">
    <source>
        <dbReference type="PROSITE" id="PS50109"/>
    </source>
</evidence>
<dbReference type="Pfam" id="PF01036">
    <property type="entry name" value="Bac_rhodopsin"/>
    <property type="match status" value="1"/>
</dbReference>
<reference evidence="13 14" key="1">
    <citation type="submission" date="2011-10" db="EMBL/GenBank/DDBJ databases">
        <authorList>
            <person name="Genoscope - CEA"/>
        </authorList>
    </citation>
    <scope>NUCLEOTIDE SEQUENCE [LARGE SCALE GENOMIC DNA]</scope>
    <source>
        <strain evidence="13 14">RCC 1105</strain>
    </source>
</reference>
<dbReference type="SUPFAM" id="SSF52172">
    <property type="entry name" value="CheY-like"/>
    <property type="match status" value="1"/>
</dbReference>
<evidence type="ECO:0000256" key="6">
    <source>
        <dbReference type="ARBA" id="ARBA00023012"/>
    </source>
</evidence>
<dbReference type="STRING" id="41875.K8F6P9"/>
<evidence type="ECO:0000256" key="9">
    <source>
        <dbReference type="SAM" id="MobiDB-lite"/>
    </source>
</evidence>
<comment type="subcellular location">
    <subcellularLocation>
        <location evidence="1">Membrane</location>
        <topology evidence="1">Multi-pass membrane protein</topology>
    </subcellularLocation>
</comment>
<dbReference type="Pfam" id="PF00512">
    <property type="entry name" value="HisKA"/>
    <property type="match status" value="1"/>
</dbReference>
<protein>
    <submittedName>
        <fullName evidence="13">Sensor histidine kinase</fullName>
    </submittedName>
</protein>
<dbReference type="GO" id="GO:0016020">
    <property type="term" value="C:membrane"/>
    <property type="evidence" value="ECO:0007669"/>
    <property type="project" value="UniProtKB-SubCell"/>
</dbReference>
<dbReference type="Pfam" id="PF02518">
    <property type="entry name" value="HATPase_c"/>
    <property type="match status" value="1"/>
</dbReference>
<dbReference type="InterPro" id="IPR003594">
    <property type="entry name" value="HATPase_dom"/>
</dbReference>
<keyword evidence="4 10" id="KW-0812">Transmembrane</keyword>
<dbReference type="PROSITE" id="PS50109">
    <property type="entry name" value="HIS_KIN"/>
    <property type="match status" value="1"/>
</dbReference>
<keyword evidence="13" id="KW-0418">Kinase</keyword>
<dbReference type="SMART" id="SM00448">
    <property type="entry name" value="REC"/>
    <property type="match status" value="1"/>
</dbReference>
<feature type="domain" description="Response regulatory" evidence="12">
    <location>
        <begin position="967"/>
        <end position="1104"/>
    </location>
</feature>
<feature type="transmembrane region" description="Helical" evidence="10">
    <location>
        <begin position="215"/>
        <end position="232"/>
    </location>
</feature>
<evidence type="ECO:0000256" key="3">
    <source>
        <dbReference type="ARBA" id="ARBA00022553"/>
    </source>
</evidence>
<dbReference type="RefSeq" id="XP_007512663.1">
    <property type="nucleotide sequence ID" value="XM_007512601.1"/>
</dbReference>
<evidence type="ECO:0000256" key="5">
    <source>
        <dbReference type="ARBA" id="ARBA00022989"/>
    </source>
</evidence>
<dbReference type="Gene3D" id="1.10.287.130">
    <property type="match status" value="1"/>
</dbReference>
<evidence type="ECO:0000256" key="4">
    <source>
        <dbReference type="ARBA" id="ARBA00022692"/>
    </source>
</evidence>
<dbReference type="PROSITE" id="PS50110">
    <property type="entry name" value="RESPONSE_REGULATORY"/>
    <property type="match status" value="1"/>
</dbReference>
<dbReference type="PANTHER" id="PTHR45339:SF1">
    <property type="entry name" value="HYBRID SIGNAL TRANSDUCTION HISTIDINE KINASE J"/>
    <property type="match status" value="1"/>
</dbReference>
<dbReference type="SMART" id="SM01021">
    <property type="entry name" value="Bac_rhodopsin"/>
    <property type="match status" value="1"/>
</dbReference>
<feature type="compositionally biased region" description="Polar residues" evidence="9">
    <location>
        <begin position="884"/>
        <end position="893"/>
    </location>
</feature>
<dbReference type="InterPro" id="IPR036097">
    <property type="entry name" value="HisK_dim/P_sf"/>
</dbReference>
<dbReference type="GO" id="GO:0000155">
    <property type="term" value="F:phosphorelay sensor kinase activity"/>
    <property type="evidence" value="ECO:0007669"/>
    <property type="project" value="InterPro"/>
</dbReference>
<evidence type="ECO:0000256" key="8">
    <source>
        <dbReference type="PROSITE-ProRule" id="PRU00169"/>
    </source>
</evidence>
<dbReference type="InterPro" id="IPR001789">
    <property type="entry name" value="Sig_transdc_resp-reg_receiver"/>
</dbReference>
<dbReference type="SMART" id="SM00388">
    <property type="entry name" value="HisKA"/>
    <property type="match status" value="1"/>
</dbReference>
<keyword evidence="7 10" id="KW-0472">Membrane</keyword>
<evidence type="ECO:0000313" key="13">
    <source>
        <dbReference type="EMBL" id="CCO17263.1"/>
    </source>
</evidence>
<feature type="region of interest" description="Disordered" evidence="9">
    <location>
        <begin position="867"/>
        <end position="893"/>
    </location>
</feature>
<evidence type="ECO:0000313" key="14">
    <source>
        <dbReference type="Proteomes" id="UP000198341"/>
    </source>
</evidence>
<feature type="transmembrane region" description="Helical" evidence="10">
    <location>
        <begin position="310"/>
        <end position="331"/>
    </location>
</feature>
<feature type="transmembrane region" description="Helical" evidence="10">
    <location>
        <begin position="343"/>
        <end position="366"/>
    </location>
</feature>
<dbReference type="CDD" id="cd00082">
    <property type="entry name" value="HisKA"/>
    <property type="match status" value="1"/>
</dbReference>
<keyword evidence="5 10" id="KW-1133">Transmembrane helix</keyword>
<evidence type="ECO:0000256" key="2">
    <source>
        <dbReference type="ARBA" id="ARBA00008130"/>
    </source>
</evidence>
<dbReference type="InterPro" id="IPR011006">
    <property type="entry name" value="CheY-like_superfamily"/>
</dbReference>
<dbReference type="Gene3D" id="3.30.565.10">
    <property type="entry name" value="Histidine kinase-like ATPase, C-terminal domain"/>
    <property type="match status" value="1"/>
</dbReference>
<evidence type="ECO:0000256" key="7">
    <source>
        <dbReference type="ARBA" id="ARBA00023136"/>
    </source>
</evidence>
<feature type="compositionally biased region" description="Gly residues" evidence="9">
    <location>
        <begin position="7"/>
        <end position="21"/>
    </location>
</feature>
<keyword evidence="6" id="KW-0902">Two-component regulatory system</keyword>
<dbReference type="AlphaFoldDB" id="K8F6P9"/>
<dbReference type="SUPFAM" id="SSF55874">
    <property type="entry name" value="ATPase domain of HSP90 chaperone/DNA topoisomerase II/histidine kinase"/>
    <property type="match status" value="1"/>
</dbReference>
<dbReference type="CDD" id="cd17546">
    <property type="entry name" value="REC_hyHK_CKI1_RcsC-like"/>
    <property type="match status" value="1"/>
</dbReference>
<dbReference type="GeneID" id="19015271"/>
<keyword evidence="3 8" id="KW-0597">Phosphoprotein</keyword>
<dbReference type="EMBL" id="FO082273">
    <property type="protein sequence ID" value="CCO17263.1"/>
    <property type="molecule type" value="Genomic_DNA"/>
</dbReference>
<comment type="similarity">
    <text evidence="2">Belongs to the archaeal/bacterial/fungal opsin family.</text>
</comment>
<sequence length="1128" mass="124997">MPTNAARGGGSSGGGNGGGGGRRTKHHPKSPTDQVRVDREDILFGNGTDTDKGNYAHNGRNDDDENKTNNKELFDRNGFENAKMGDDSIERRKEYYRWWMNDNVNGVGCSPLTLILLTIGFDVVIEITRKTLAENPEEVKVLLFFYERMMNSIKNFFGFNNGSAGLDFSSAAGGLSLVCDSSALTAIVIFSTCILIGLNDVTWTSNSPRRNLSATVTYIACVAFYAHLIMYYGEDVLMNGADGSLVSILRHLEWMFTTPILIVLAYQLQAVSFPENGQKRKAMYLSVVLDEFMLMFGILCHFVSGNMWWLSLSLAILCFIFVMYNMGYLFYELTTKLEHEDDRLRFFMLGVVQSICWSSFPAVFLAKEFNFISAQSEHEWYLIADVCTKSAYSYLLCQGNIRVIDGKAKDELEELQLLTEFQRDFFYNITHELRMPLNSVIGFNTLAVENGSMDNFSGELIKNSLTSAEALLGLINQVLDYAKFNRKTKANKSAKHGLDLSEDSFTLEHLLSQTMDISQQGSTSFKRNVDIFFEVNPPDLFCENIVGDYFRIRQCLVNIVDNAIKYSATEEETKRRGIVNIVVNGRVDTSEVYIEFNVKDNGVGIPKNKQHTVFVPFSQPTNDSTTRKQGTGLGLSITRAIVECMGGTVTFKSMEGFGTTFTIALSFKRMKGSANGNSFSSTSGEEVTHLPKDLLYVVCENSGPRRSFLLNLLECYGIEDKNVLTLDVSPFYAPQGRIQSTLEELIAIEKDSTIKPVVFTYTETLMENIADFVDMDHSMCIFGSPAQLIDINKGRFEHGESNDLNRRGRPRASISEKDVENFLKSAKRRETCMTPVRPGEFFKVVRRLCGLFADDGTDSRINYGMAARPETPELGGDGSRGGSARQSFEAASSGQFRNVSSKLIGVEGDATANSTKAMGDGGAGIDDKPNAAISAAGLKIPEQKRKVPPKDSLKHEADWDLDISSMRVLLVEDNLMNQKVATVSMAACNVTTHIADNGKIACDAYKQILTGDIPPYDVIFMDQMMPIMNGTEATVCIREMESEARKQFENGELAKEPPASALIVGLSANVGPEHVSAIQKAGMDGTLSKPFYPSTLRGLLRDVYLGRYMGFREADSGYVKNAQAKPGN</sequence>
<feature type="transmembrane region" description="Helical" evidence="10">
    <location>
        <begin position="183"/>
        <end position="203"/>
    </location>
</feature>
<dbReference type="PRINTS" id="PR00344">
    <property type="entry name" value="BCTRLSENSOR"/>
</dbReference>
<dbReference type="PANTHER" id="PTHR45339">
    <property type="entry name" value="HYBRID SIGNAL TRANSDUCTION HISTIDINE KINASE J"/>
    <property type="match status" value="1"/>
</dbReference>
<dbReference type="Pfam" id="PF00072">
    <property type="entry name" value="Response_reg"/>
    <property type="match status" value="1"/>
</dbReference>
<dbReference type="eggNOG" id="KOG0519">
    <property type="taxonomic scope" value="Eukaryota"/>
</dbReference>
<feature type="transmembrane region" description="Helical" evidence="10">
    <location>
        <begin position="252"/>
        <end position="271"/>
    </location>
</feature>
<name>K8F6P9_9CHLO</name>
<proteinExistence type="inferred from homology"/>
<keyword evidence="13" id="KW-0808">Transferase</keyword>
<dbReference type="InterPro" id="IPR003661">
    <property type="entry name" value="HisK_dim/P_dom"/>
</dbReference>
<evidence type="ECO:0000259" key="12">
    <source>
        <dbReference type="PROSITE" id="PS50110"/>
    </source>
</evidence>
<dbReference type="SMART" id="SM00387">
    <property type="entry name" value="HATPase_c"/>
    <property type="match status" value="1"/>
</dbReference>
<organism evidence="13 14">
    <name type="scientific">Bathycoccus prasinos</name>
    <dbReference type="NCBI Taxonomy" id="41875"/>
    <lineage>
        <taxon>Eukaryota</taxon>
        <taxon>Viridiplantae</taxon>
        <taxon>Chlorophyta</taxon>
        <taxon>Mamiellophyceae</taxon>
        <taxon>Mamiellales</taxon>
        <taxon>Bathycoccaceae</taxon>
        <taxon>Bathycoccus</taxon>
    </lineage>
</organism>
<dbReference type="InterPro" id="IPR036890">
    <property type="entry name" value="HATPase_C_sf"/>
</dbReference>
<dbReference type="KEGG" id="bpg:Bathy06g02910"/>
<evidence type="ECO:0000256" key="10">
    <source>
        <dbReference type="SAM" id="Phobius"/>
    </source>
</evidence>
<dbReference type="OrthoDB" id="60033at2759"/>
<dbReference type="InterPro" id="IPR005467">
    <property type="entry name" value="His_kinase_dom"/>
</dbReference>
<feature type="modified residue" description="4-aspartylphosphate" evidence="8">
    <location>
        <position position="1022"/>
    </location>
</feature>
<dbReference type="Gene3D" id="3.40.50.2300">
    <property type="match status" value="1"/>
</dbReference>
<dbReference type="SUPFAM" id="SSF81321">
    <property type="entry name" value="Family A G protein-coupled receptor-like"/>
    <property type="match status" value="1"/>
</dbReference>
<feature type="compositionally biased region" description="Basic and acidic residues" evidence="9">
    <location>
        <begin position="66"/>
        <end position="79"/>
    </location>
</feature>
<gene>
    <name evidence="13" type="ORF">Bathy06g02910</name>
</gene>
<dbReference type="InterPro" id="IPR001425">
    <property type="entry name" value="Arc/bac/fun_rhodopsins"/>
</dbReference>
<accession>K8F6P9</accession>